<comment type="subcellular location">
    <subcellularLocation>
        <location evidence="1">Membrane</location>
    </subcellularLocation>
</comment>
<dbReference type="KEGG" id="nai:NECAME_03072"/>
<evidence type="ECO:0000256" key="8">
    <source>
        <dbReference type="SAM" id="MobiDB-lite"/>
    </source>
</evidence>
<dbReference type="SUPFAM" id="SSF57850">
    <property type="entry name" value="RING/U-box"/>
    <property type="match status" value="1"/>
</dbReference>
<dbReference type="InterPro" id="IPR013083">
    <property type="entry name" value="Znf_RING/FYVE/PHD"/>
</dbReference>
<keyword evidence="3" id="KW-0479">Metal-binding</keyword>
<accession>W2T7Q2</accession>
<evidence type="ECO:0000256" key="4">
    <source>
        <dbReference type="ARBA" id="ARBA00022771"/>
    </source>
</evidence>
<protein>
    <recommendedName>
        <fullName evidence="9">RING-type domain-containing protein</fullName>
    </recommendedName>
</protein>
<evidence type="ECO:0000313" key="10">
    <source>
        <dbReference type="EMBL" id="ETN77654.1"/>
    </source>
</evidence>
<proteinExistence type="predicted"/>
<dbReference type="STRING" id="51031.W2T7Q2"/>
<organism evidence="10 11">
    <name type="scientific">Necator americanus</name>
    <name type="common">Human hookworm</name>
    <dbReference type="NCBI Taxonomy" id="51031"/>
    <lineage>
        <taxon>Eukaryota</taxon>
        <taxon>Metazoa</taxon>
        <taxon>Ecdysozoa</taxon>
        <taxon>Nematoda</taxon>
        <taxon>Chromadorea</taxon>
        <taxon>Rhabditida</taxon>
        <taxon>Rhabditina</taxon>
        <taxon>Rhabditomorpha</taxon>
        <taxon>Strongyloidea</taxon>
        <taxon>Ancylostomatidae</taxon>
        <taxon>Bunostominae</taxon>
        <taxon>Necator</taxon>
    </lineage>
</organism>
<feature type="compositionally biased region" description="Basic and acidic residues" evidence="8">
    <location>
        <begin position="62"/>
        <end position="73"/>
    </location>
</feature>
<evidence type="ECO:0000256" key="5">
    <source>
        <dbReference type="ARBA" id="ARBA00022833"/>
    </source>
</evidence>
<feature type="region of interest" description="Disordered" evidence="8">
    <location>
        <begin position="55"/>
        <end position="91"/>
    </location>
</feature>
<evidence type="ECO:0000313" key="11">
    <source>
        <dbReference type="Proteomes" id="UP000053676"/>
    </source>
</evidence>
<name>W2T7Q2_NECAM</name>
<evidence type="ECO:0000256" key="2">
    <source>
        <dbReference type="ARBA" id="ARBA00022692"/>
    </source>
</evidence>
<reference evidence="11" key="1">
    <citation type="journal article" date="2014" name="Nat. Genet.">
        <title>Genome of the human hookworm Necator americanus.</title>
        <authorList>
            <person name="Tang Y.T."/>
            <person name="Gao X."/>
            <person name="Rosa B.A."/>
            <person name="Abubucker S."/>
            <person name="Hallsworth-Pepin K."/>
            <person name="Martin J."/>
            <person name="Tyagi R."/>
            <person name="Heizer E."/>
            <person name="Zhang X."/>
            <person name="Bhonagiri-Palsikar V."/>
            <person name="Minx P."/>
            <person name="Warren W.C."/>
            <person name="Wang Q."/>
            <person name="Zhan B."/>
            <person name="Hotez P.J."/>
            <person name="Sternberg P.W."/>
            <person name="Dougall A."/>
            <person name="Gaze S.T."/>
            <person name="Mulvenna J."/>
            <person name="Sotillo J."/>
            <person name="Ranganathan S."/>
            <person name="Rabelo E.M."/>
            <person name="Wilson R.K."/>
            <person name="Felgner P.L."/>
            <person name="Bethony J."/>
            <person name="Hawdon J.M."/>
            <person name="Gasser R.B."/>
            <person name="Loukas A."/>
            <person name="Mitreva M."/>
        </authorList>
    </citation>
    <scope>NUCLEOTIDE SEQUENCE [LARGE SCALE GENOMIC DNA]</scope>
</reference>
<keyword evidence="5" id="KW-0862">Zinc</keyword>
<dbReference type="InterPro" id="IPR001841">
    <property type="entry name" value="Znf_RING"/>
</dbReference>
<sequence length="152" mass="17570">MTSPFTCTYQKKAAVRPRRMHVYHKSCIDPWLLEHRTCPMCKADILKYFGYQVSTSGGADASRMEADRDREESPEPPSSSESNAAYNFPPTHDLQDAFHFTPNTSPQLVRIIMVRPRLLEEGTCLRDKLMKKTKRKRTQRSALRILINELNI</sequence>
<evidence type="ECO:0000256" key="6">
    <source>
        <dbReference type="ARBA" id="ARBA00022989"/>
    </source>
</evidence>
<keyword evidence="2" id="KW-0812">Transmembrane</keyword>
<dbReference type="GO" id="GO:0008270">
    <property type="term" value="F:zinc ion binding"/>
    <property type="evidence" value="ECO:0007669"/>
    <property type="project" value="UniProtKB-KW"/>
</dbReference>
<dbReference type="PANTHER" id="PTHR46539">
    <property type="entry name" value="E3 UBIQUITIN-PROTEIN LIGASE ATL42"/>
    <property type="match status" value="1"/>
</dbReference>
<dbReference type="AlphaFoldDB" id="W2T7Q2"/>
<evidence type="ECO:0000256" key="1">
    <source>
        <dbReference type="ARBA" id="ARBA00004370"/>
    </source>
</evidence>
<dbReference type="EMBL" id="KI660157">
    <property type="protein sequence ID" value="ETN77654.1"/>
    <property type="molecule type" value="Genomic_DNA"/>
</dbReference>
<evidence type="ECO:0000256" key="7">
    <source>
        <dbReference type="ARBA" id="ARBA00023136"/>
    </source>
</evidence>
<dbReference type="GO" id="GO:0016020">
    <property type="term" value="C:membrane"/>
    <property type="evidence" value="ECO:0007669"/>
    <property type="project" value="UniProtKB-SubCell"/>
</dbReference>
<gene>
    <name evidence="10" type="ORF">NECAME_03072</name>
</gene>
<keyword evidence="4" id="KW-0863">Zinc-finger</keyword>
<dbReference type="PANTHER" id="PTHR46539:SF23">
    <property type="entry name" value="RING-TYPE DOMAIN-CONTAINING PROTEIN"/>
    <property type="match status" value="1"/>
</dbReference>
<keyword evidence="7" id="KW-0472">Membrane</keyword>
<keyword evidence="11" id="KW-1185">Reference proteome</keyword>
<keyword evidence="6" id="KW-1133">Transmembrane helix</keyword>
<feature type="domain" description="RING-type" evidence="9">
    <location>
        <begin position="20"/>
        <end position="42"/>
    </location>
</feature>
<dbReference type="Pfam" id="PF13639">
    <property type="entry name" value="zf-RING_2"/>
    <property type="match status" value="1"/>
</dbReference>
<dbReference type="Gene3D" id="3.30.40.10">
    <property type="entry name" value="Zinc/RING finger domain, C3HC4 (zinc finger)"/>
    <property type="match status" value="1"/>
</dbReference>
<dbReference type="OrthoDB" id="5357315at2759"/>
<evidence type="ECO:0000259" key="9">
    <source>
        <dbReference type="Pfam" id="PF13639"/>
    </source>
</evidence>
<dbReference type="Proteomes" id="UP000053676">
    <property type="component" value="Unassembled WGS sequence"/>
</dbReference>
<evidence type="ECO:0000256" key="3">
    <source>
        <dbReference type="ARBA" id="ARBA00022723"/>
    </source>
</evidence>